<dbReference type="Proteomes" id="UP000664169">
    <property type="component" value="Unassembled WGS sequence"/>
</dbReference>
<evidence type="ECO:0000256" key="1">
    <source>
        <dbReference type="ARBA" id="ARBA00023002"/>
    </source>
</evidence>
<evidence type="ECO:0000259" key="2">
    <source>
        <dbReference type="Pfam" id="PF00248"/>
    </source>
</evidence>
<keyword evidence="4" id="KW-1185">Reference proteome</keyword>
<name>A0A8H3ERC9_9LECA</name>
<comment type="caution">
    <text evidence="3">The sequence shown here is derived from an EMBL/GenBank/DDBJ whole genome shotgun (WGS) entry which is preliminary data.</text>
</comment>
<organism evidence="3 4">
    <name type="scientific">Gomphillus americanus</name>
    <dbReference type="NCBI Taxonomy" id="1940652"/>
    <lineage>
        <taxon>Eukaryota</taxon>
        <taxon>Fungi</taxon>
        <taxon>Dikarya</taxon>
        <taxon>Ascomycota</taxon>
        <taxon>Pezizomycotina</taxon>
        <taxon>Lecanoromycetes</taxon>
        <taxon>OSLEUM clade</taxon>
        <taxon>Ostropomycetidae</taxon>
        <taxon>Ostropales</taxon>
        <taxon>Graphidaceae</taxon>
        <taxon>Gomphilloideae</taxon>
        <taxon>Gomphillus</taxon>
    </lineage>
</organism>
<feature type="domain" description="NADP-dependent oxidoreductase" evidence="2">
    <location>
        <begin position="8"/>
        <end position="313"/>
    </location>
</feature>
<evidence type="ECO:0000313" key="4">
    <source>
        <dbReference type="Proteomes" id="UP000664169"/>
    </source>
</evidence>
<evidence type="ECO:0000313" key="3">
    <source>
        <dbReference type="EMBL" id="CAF9911996.1"/>
    </source>
</evidence>
<sequence length="327" mass="35633">MAAGHPVLVFGCANIGKSYETKESVVKLLKELEACGINHLDTAARYPPTSPGLSEKLLGEARAGHENFVIDSKILISGDGKGSLTKEAIQKSLTNSLATLGVNKLRTLYCHAPDVQTPIEEQAAAFDQQYKEGKFTDLGVSNFTIEMLEKWFEIADEHGYIKPTFYQGQYNLVCQGYAHKLIPFLKKNNVHFAAFGPLAGGFLTGKLTPNADPKTLVGTRFEVADDNPFGKAARHWYDKPSMHLVNEKLKALSESSGVPMEGLALRWIAYHSALTPDDYVLLGASKPEQVAKATGHINSGPLDGTIVKQLNDLWAICALDAQDIVAY</sequence>
<dbReference type="GO" id="GO:0016491">
    <property type="term" value="F:oxidoreductase activity"/>
    <property type="evidence" value="ECO:0007669"/>
    <property type="project" value="UniProtKB-KW"/>
</dbReference>
<dbReference type="InterPro" id="IPR023210">
    <property type="entry name" value="NADP_OxRdtase_dom"/>
</dbReference>
<accession>A0A8H3ERC9</accession>
<dbReference type="PANTHER" id="PTHR43364">
    <property type="entry name" value="NADH-SPECIFIC METHYLGLYOXAL REDUCTASE-RELATED"/>
    <property type="match status" value="1"/>
</dbReference>
<dbReference type="GO" id="GO:0005829">
    <property type="term" value="C:cytosol"/>
    <property type="evidence" value="ECO:0007669"/>
    <property type="project" value="TreeGrafter"/>
</dbReference>
<proteinExistence type="predicted"/>
<dbReference type="AlphaFoldDB" id="A0A8H3ERC9"/>
<dbReference type="OrthoDB" id="48988at2759"/>
<dbReference type="SUPFAM" id="SSF51430">
    <property type="entry name" value="NAD(P)-linked oxidoreductase"/>
    <property type="match status" value="1"/>
</dbReference>
<dbReference type="EMBL" id="CAJPDQ010000007">
    <property type="protein sequence ID" value="CAF9911996.1"/>
    <property type="molecule type" value="Genomic_DNA"/>
</dbReference>
<reference evidence="3" key="1">
    <citation type="submission" date="2021-03" db="EMBL/GenBank/DDBJ databases">
        <authorList>
            <person name="Tagirdzhanova G."/>
        </authorList>
    </citation>
    <scope>NUCLEOTIDE SEQUENCE</scope>
</reference>
<protein>
    <recommendedName>
        <fullName evidence="2">NADP-dependent oxidoreductase domain-containing protein</fullName>
    </recommendedName>
</protein>
<dbReference type="InterPro" id="IPR050523">
    <property type="entry name" value="AKR_Detox_Biosynth"/>
</dbReference>
<dbReference type="Pfam" id="PF00248">
    <property type="entry name" value="Aldo_ket_red"/>
    <property type="match status" value="1"/>
</dbReference>
<keyword evidence="1" id="KW-0560">Oxidoreductase</keyword>
<dbReference type="PANTHER" id="PTHR43364:SF4">
    <property type="entry name" value="NAD(P)-LINKED OXIDOREDUCTASE SUPERFAMILY PROTEIN"/>
    <property type="match status" value="1"/>
</dbReference>
<dbReference type="InterPro" id="IPR036812">
    <property type="entry name" value="NAD(P)_OxRdtase_dom_sf"/>
</dbReference>
<gene>
    <name evidence="3" type="ORF">GOMPHAMPRED_007518</name>
</gene>
<dbReference type="Gene3D" id="3.20.20.100">
    <property type="entry name" value="NADP-dependent oxidoreductase domain"/>
    <property type="match status" value="1"/>
</dbReference>